<evidence type="ECO:0000256" key="1">
    <source>
        <dbReference type="SAM" id="MobiDB-lite"/>
    </source>
</evidence>
<proteinExistence type="predicted"/>
<dbReference type="EMBL" id="JAIXMP010000010">
    <property type="protein sequence ID" value="KAI9266516.1"/>
    <property type="molecule type" value="Genomic_DNA"/>
</dbReference>
<evidence type="ECO:0000313" key="4">
    <source>
        <dbReference type="Proteomes" id="UP001209540"/>
    </source>
</evidence>
<dbReference type="AlphaFoldDB" id="A0AAD5K2C4"/>
<dbReference type="InterPro" id="IPR006671">
    <property type="entry name" value="Cyclin_N"/>
</dbReference>
<feature type="domain" description="Cyclin N-terminal" evidence="2">
    <location>
        <begin position="463"/>
        <end position="552"/>
    </location>
</feature>
<comment type="caution">
    <text evidence="3">The sequence shown here is derived from an EMBL/GenBank/DDBJ whole genome shotgun (WGS) entry which is preliminary data.</text>
</comment>
<dbReference type="Pfam" id="PF00134">
    <property type="entry name" value="Cyclin_N"/>
    <property type="match status" value="1"/>
</dbReference>
<protein>
    <recommendedName>
        <fullName evidence="2">Cyclin N-terminal domain-containing protein</fullName>
    </recommendedName>
</protein>
<dbReference type="CDD" id="cd20540">
    <property type="entry name" value="CYCLIN_CCNY_like"/>
    <property type="match status" value="1"/>
</dbReference>
<dbReference type="Gene3D" id="1.10.472.10">
    <property type="entry name" value="Cyclin-like"/>
    <property type="match status" value="1"/>
</dbReference>
<feature type="compositionally biased region" description="Polar residues" evidence="1">
    <location>
        <begin position="170"/>
        <end position="181"/>
    </location>
</feature>
<reference evidence="3" key="2">
    <citation type="submission" date="2023-02" db="EMBL/GenBank/DDBJ databases">
        <authorList>
            <consortium name="DOE Joint Genome Institute"/>
            <person name="Mondo S.J."/>
            <person name="Chang Y."/>
            <person name="Wang Y."/>
            <person name="Ahrendt S."/>
            <person name="Andreopoulos W."/>
            <person name="Barry K."/>
            <person name="Beard J."/>
            <person name="Benny G.L."/>
            <person name="Blankenship S."/>
            <person name="Bonito G."/>
            <person name="Cuomo C."/>
            <person name="Desiro A."/>
            <person name="Gervers K.A."/>
            <person name="Hundley H."/>
            <person name="Kuo A."/>
            <person name="LaButti K."/>
            <person name="Lang B.F."/>
            <person name="Lipzen A."/>
            <person name="O'Donnell K."/>
            <person name="Pangilinan J."/>
            <person name="Reynolds N."/>
            <person name="Sandor L."/>
            <person name="Smith M.W."/>
            <person name="Tsang A."/>
            <person name="Grigoriev I.V."/>
            <person name="Stajich J.E."/>
            <person name="Spatafora J.W."/>
        </authorList>
    </citation>
    <scope>NUCLEOTIDE SEQUENCE</scope>
    <source>
        <strain evidence="3">RSA 2281</strain>
    </source>
</reference>
<name>A0AAD5K2C4_9FUNG</name>
<dbReference type="Proteomes" id="UP001209540">
    <property type="component" value="Unassembled WGS sequence"/>
</dbReference>
<accession>A0AAD5K2C4</accession>
<reference evidence="3" key="1">
    <citation type="journal article" date="2022" name="IScience">
        <title>Evolution of zygomycete secretomes and the origins of terrestrial fungal ecologies.</title>
        <authorList>
            <person name="Chang Y."/>
            <person name="Wang Y."/>
            <person name="Mondo S."/>
            <person name="Ahrendt S."/>
            <person name="Andreopoulos W."/>
            <person name="Barry K."/>
            <person name="Beard J."/>
            <person name="Benny G.L."/>
            <person name="Blankenship S."/>
            <person name="Bonito G."/>
            <person name="Cuomo C."/>
            <person name="Desiro A."/>
            <person name="Gervers K.A."/>
            <person name="Hundley H."/>
            <person name="Kuo A."/>
            <person name="LaButti K."/>
            <person name="Lang B.F."/>
            <person name="Lipzen A."/>
            <person name="O'Donnell K."/>
            <person name="Pangilinan J."/>
            <person name="Reynolds N."/>
            <person name="Sandor L."/>
            <person name="Smith M.E."/>
            <person name="Tsang A."/>
            <person name="Grigoriev I.V."/>
            <person name="Stajich J.E."/>
            <person name="Spatafora J.W."/>
        </authorList>
    </citation>
    <scope>NUCLEOTIDE SEQUENCE</scope>
    <source>
        <strain evidence="3">RSA 2281</strain>
    </source>
</reference>
<sequence>MPSRSFSVPYTTSLALQGSIDVPAPTLPVPLMLEIRDALPALEKALAPELSAQCLPLCMQLLSTWVLVSSTGSQCEQYHHHGQEKTSITTSTTTTTRSMTRSKFSRWFTQSFARKKGVVPITDKDISENHDDYFDLVHKIDDYEDYGYHYDNDNDTTTRSSIHSTTISSEVDQQVNTNNGHYANDEEDEEQSDDDDGKSSTFAHSQNTDEKYQHGLPQSLTKRSISSFLNRLGMSVRKAIVGKQQHHEKLALPSPVLEEDHITRSVTINKDWDDEHIWAPRDTAPPPPGQQHYQHYRRIEANKREKKANASLSSLKAPTSTMTAVAATTTTNTAVKASKTDMDVCREQSVPFIKIGLGRRHQEIPNQNVDVEDAQQYRLSSTSFDLRWQERFHEQQHDKIDMTLRSVSGALYEIISHNHAFGLFDYDESFIGSPLLQPDSSEAMQELFMAHPVTTWHDIYEQMAYVFDCGELTTEHAIITYIYVSRMLEKSEQSLCDVNWRLILLAGMLLAVKVWDDCAVYNMDFVQIFPELDIKVINMIERRFMMAMDWDVSCKCSIFAKTYFDLREFASTRTPLL</sequence>
<dbReference type="PANTHER" id="PTHR14248">
    <property type="entry name" value="CYCLIN Y, ISOFORM A"/>
    <property type="match status" value="1"/>
</dbReference>
<evidence type="ECO:0000313" key="3">
    <source>
        <dbReference type="EMBL" id="KAI9266516.1"/>
    </source>
</evidence>
<dbReference type="SUPFAM" id="SSF47954">
    <property type="entry name" value="Cyclin-like"/>
    <property type="match status" value="1"/>
</dbReference>
<feature type="region of interest" description="Disordered" evidence="1">
    <location>
        <begin position="170"/>
        <end position="218"/>
    </location>
</feature>
<keyword evidence="4" id="KW-1185">Reference proteome</keyword>
<organism evidence="3 4">
    <name type="scientific">Phascolomyces articulosus</name>
    <dbReference type="NCBI Taxonomy" id="60185"/>
    <lineage>
        <taxon>Eukaryota</taxon>
        <taxon>Fungi</taxon>
        <taxon>Fungi incertae sedis</taxon>
        <taxon>Mucoromycota</taxon>
        <taxon>Mucoromycotina</taxon>
        <taxon>Mucoromycetes</taxon>
        <taxon>Mucorales</taxon>
        <taxon>Lichtheimiaceae</taxon>
        <taxon>Phascolomyces</taxon>
    </lineage>
</organism>
<feature type="compositionally biased region" description="Acidic residues" evidence="1">
    <location>
        <begin position="185"/>
        <end position="196"/>
    </location>
</feature>
<gene>
    <name evidence="3" type="ORF">BDA99DRAFT_558587</name>
</gene>
<dbReference type="InterPro" id="IPR036915">
    <property type="entry name" value="Cyclin-like_sf"/>
</dbReference>
<evidence type="ECO:0000259" key="2">
    <source>
        <dbReference type="Pfam" id="PF00134"/>
    </source>
</evidence>